<protein>
    <submittedName>
        <fullName evidence="1">Uncharacterized protein</fullName>
    </submittedName>
</protein>
<organism evidence="1 2">
    <name type="scientific">Stenotrophomonas maltophilia phage vB_SmaM_Ps15</name>
    <dbReference type="NCBI Taxonomy" id="3071007"/>
    <lineage>
        <taxon>Viruses</taxon>
        <taxon>Duplodnaviria</taxon>
        <taxon>Heunggongvirae</taxon>
        <taxon>Uroviricota</taxon>
        <taxon>Caudoviricetes</taxon>
        <taxon>Menderavirus</taxon>
        <taxon>Menderavirus Ps15</taxon>
    </lineage>
</organism>
<evidence type="ECO:0000313" key="2">
    <source>
        <dbReference type="Proteomes" id="UP000829466"/>
    </source>
</evidence>
<dbReference type="EMBL" id="OL702939">
    <property type="protein sequence ID" value="UMO77333.1"/>
    <property type="molecule type" value="Genomic_DNA"/>
</dbReference>
<dbReference type="Proteomes" id="UP000829466">
    <property type="component" value="Segment"/>
</dbReference>
<sequence>MTDNVALVLECFRETRVFLDSNLPIQNLHSHLISCGYTQDVINKMLDTYERFI</sequence>
<proteinExistence type="predicted"/>
<evidence type="ECO:0000313" key="1">
    <source>
        <dbReference type="EMBL" id="UMO77333.1"/>
    </source>
</evidence>
<keyword evidence="2" id="KW-1185">Reference proteome</keyword>
<reference evidence="1 2" key="1">
    <citation type="submission" date="2021-12" db="EMBL/GenBank/DDBJ databases">
        <title>Characterization of bacteriophage vB_SmaM_Ps15 infective to Stenotrophomonas maltophila clinical ocular isolates.</title>
        <authorList>
            <person name="Damnjanovic D."/>
            <person name="Vazquez-Campos X."/>
            <person name="Elliott L."/>
            <person name="Willcox M."/>
            <person name="Bridge W.J."/>
        </authorList>
    </citation>
    <scope>NUCLEOTIDE SEQUENCE [LARGE SCALE GENOMIC DNA]</scope>
</reference>
<accession>A0AAE9FHJ8</accession>
<name>A0AAE9FHJ8_9CAUD</name>
<gene>
    <name evidence="1" type="ORF">SmaMPs15_000182</name>
</gene>